<dbReference type="Proteomes" id="UP000507222">
    <property type="component" value="Unassembled WGS sequence"/>
</dbReference>
<dbReference type="Gene3D" id="1.25.40.240">
    <property type="entry name" value="Ku, C-terminal domain"/>
    <property type="match status" value="1"/>
</dbReference>
<name>A0A6J5U087_PRUAR</name>
<feature type="domain" description="Ku C-terminal" evidence="1">
    <location>
        <begin position="5"/>
        <end position="63"/>
    </location>
</feature>
<dbReference type="SUPFAM" id="SSF101420">
    <property type="entry name" value="C-terminal domain of Ku80"/>
    <property type="match status" value="1"/>
</dbReference>
<proteinExistence type="predicted"/>
<evidence type="ECO:0000313" key="2">
    <source>
        <dbReference type="EMBL" id="CAB4269761.1"/>
    </source>
</evidence>
<sequence length="71" mass="8207">MTSLKKEKEPKQFNDFLRTLCVFCQEKALSSFCEFLASKELTLISKTEAIDSEVTDDEARNFLVRSEPKLE</sequence>
<dbReference type="AlphaFoldDB" id="A0A6J5U087"/>
<dbReference type="Pfam" id="PF08785">
    <property type="entry name" value="Ku_PK_bind"/>
    <property type="match status" value="1"/>
</dbReference>
<dbReference type="EMBL" id="CAEKDK010000002">
    <property type="protein sequence ID" value="CAB4269761.1"/>
    <property type="molecule type" value="Genomic_DNA"/>
</dbReference>
<dbReference type="InterPro" id="IPR014893">
    <property type="entry name" value="Ku_PK_bind"/>
</dbReference>
<evidence type="ECO:0000313" key="3">
    <source>
        <dbReference type="Proteomes" id="UP000507222"/>
    </source>
</evidence>
<dbReference type="InterPro" id="IPR036494">
    <property type="entry name" value="Ku_C_sf"/>
</dbReference>
<reference evidence="2 3" key="1">
    <citation type="submission" date="2020-05" db="EMBL/GenBank/DDBJ databases">
        <authorList>
            <person name="Campoy J."/>
            <person name="Schneeberger K."/>
            <person name="Spophaly S."/>
        </authorList>
    </citation>
    <scope>NUCLEOTIDE SEQUENCE [LARGE SCALE GENOMIC DNA]</scope>
    <source>
        <strain evidence="2">PruArmRojPasFocal</strain>
    </source>
</reference>
<accession>A0A6J5U087</accession>
<protein>
    <recommendedName>
        <fullName evidence="1">Ku C-terminal domain-containing protein</fullName>
    </recommendedName>
</protein>
<gene>
    <name evidence="2" type="ORF">CURHAP_LOCUS15551</name>
</gene>
<organism evidence="2 3">
    <name type="scientific">Prunus armeniaca</name>
    <name type="common">Apricot</name>
    <name type="synonym">Armeniaca vulgaris</name>
    <dbReference type="NCBI Taxonomy" id="36596"/>
    <lineage>
        <taxon>Eukaryota</taxon>
        <taxon>Viridiplantae</taxon>
        <taxon>Streptophyta</taxon>
        <taxon>Embryophyta</taxon>
        <taxon>Tracheophyta</taxon>
        <taxon>Spermatophyta</taxon>
        <taxon>Magnoliopsida</taxon>
        <taxon>eudicotyledons</taxon>
        <taxon>Gunneridae</taxon>
        <taxon>Pentapetalae</taxon>
        <taxon>rosids</taxon>
        <taxon>fabids</taxon>
        <taxon>Rosales</taxon>
        <taxon>Rosaceae</taxon>
        <taxon>Amygdaloideae</taxon>
        <taxon>Amygdaleae</taxon>
        <taxon>Prunus</taxon>
    </lineage>
</organism>
<evidence type="ECO:0000259" key="1">
    <source>
        <dbReference type="Pfam" id="PF08785"/>
    </source>
</evidence>